<keyword evidence="2" id="KW-1185">Reference proteome</keyword>
<organism evidence="1 2">
    <name type="scientific">Diversispora epigaea</name>
    <dbReference type="NCBI Taxonomy" id="1348612"/>
    <lineage>
        <taxon>Eukaryota</taxon>
        <taxon>Fungi</taxon>
        <taxon>Fungi incertae sedis</taxon>
        <taxon>Mucoromycota</taxon>
        <taxon>Glomeromycotina</taxon>
        <taxon>Glomeromycetes</taxon>
        <taxon>Diversisporales</taxon>
        <taxon>Diversisporaceae</taxon>
        <taxon>Diversispora</taxon>
    </lineage>
</organism>
<protein>
    <submittedName>
        <fullName evidence="1">Uncharacterized protein</fullName>
    </submittedName>
</protein>
<dbReference type="AlphaFoldDB" id="A0A397GAY9"/>
<dbReference type="SMART" id="SM00696">
    <property type="entry name" value="DM9"/>
    <property type="match status" value="1"/>
</dbReference>
<name>A0A397GAY9_9GLOM</name>
<dbReference type="PANTHER" id="PTHR31649">
    <property type="entry name" value="AGAP009604-PA"/>
    <property type="match status" value="1"/>
</dbReference>
<evidence type="ECO:0000313" key="2">
    <source>
        <dbReference type="Proteomes" id="UP000266861"/>
    </source>
</evidence>
<dbReference type="Proteomes" id="UP000266861">
    <property type="component" value="Unassembled WGS sequence"/>
</dbReference>
<evidence type="ECO:0000313" key="1">
    <source>
        <dbReference type="EMBL" id="RHZ45270.1"/>
    </source>
</evidence>
<dbReference type="Pfam" id="PF11901">
    <property type="entry name" value="DM9"/>
    <property type="match status" value="1"/>
</dbReference>
<proteinExistence type="predicted"/>
<comment type="caution">
    <text evidence="1">The sequence shown here is derived from an EMBL/GenBank/DDBJ whole genome shotgun (WGS) entry which is preliminary data.</text>
</comment>
<sequence>MAVAQEHWAAKWVHSREGHVPQDAFRYHDKAIARAHFKGGLHIGYVSHERHGCVIGWGGEEHCLPEYEVLSGDQNQFRWVKCSGKVRPQFFIPLKAGHEADHNLELYIAKIHHHIGKAGQHLEGGASYAHNGREETAYEYEVLAFLG</sequence>
<gene>
    <name evidence="1" type="ORF">Glove_682g20</name>
</gene>
<dbReference type="PANTHER" id="PTHR31649:SF1">
    <property type="entry name" value="FARNESOIC ACID O-METHYL TRANSFERASE DOMAIN-CONTAINING PROTEIN"/>
    <property type="match status" value="1"/>
</dbReference>
<accession>A0A397GAY9</accession>
<reference evidence="1 2" key="1">
    <citation type="submission" date="2018-08" db="EMBL/GenBank/DDBJ databases">
        <title>Genome and evolution of the arbuscular mycorrhizal fungus Diversispora epigaea (formerly Glomus versiforme) and its bacterial endosymbionts.</title>
        <authorList>
            <person name="Sun X."/>
            <person name="Fei Z."/>
            <person name="Harrison M."/>
        </authorList>
    </citation>
    <scope>NUCLEOTIDE SEQUENCE [LARGE SCALE GENOMIC DNA]</scope>
    <source>
        <strain evidence="1 2">IT104</strain>
    </source>
</reference>
<dbReference type="OrthoDB" id="2142040at2759"/>
<dbReference type="InterPro" id="IPR006616">
    <property type="entry name" value="DM9_repeat"/>
</dbReference>
<dbReference type="STRING" id="1348612.A0A397GAY9"/>
<dbReference type="EMBL" id="PQFF01000551">
    <property type="protein sequence ID" value="RHZ45270.1"/>
    <property type="molecule type" value="Genomic_DNA"/>
</dbReference>